<dbReference type="PANTHER" id="PTHR43350">
    <property type="entry name" value="NAD-DEPENDENT ALCOHOL DEHYDROGENASE"/>
    <property type="match status" value="1"/>
</dbReference>
<dbReference type="InterPro" id="IPR011032">
    <property type="entry name" value="GroES-like_sf"/>
</dbReference>
<keyword evidence="4" id="KW-0862">Zinc</keyword>
<dbReference type="CDD" id="cd08255">
    <property type="entry name" value="2-desacetyl-2-hydroxyethyl_bacteriochlorophyllide_like"/>
    <property type="match status" value="1"/>
</dbReference>
<dbReference type="Pfam" id="PF01408">
    <property type="entry name" value="GFO_IDH_MocA"/>
    <property type="match status" value="1"/>
</dbReference>
<dbReference type="Gene3D" id="3.90.180.10">
    <property type="entry name" value="Medium-chain alcohol dehydrogenases, catalytic domain"/>
    <property type="match status" value="2"/>
</dbReference>
<organism evidence="8 9">
    <name type="scientific">Thalassospira xiamenensis</name>
    <dbReference type="NCBI Taxonomy" id="220697"/>
    <lineage>
        <taxon>Bacteria</taxon>
        <taxon>Pseudomonadati</taxon>
        <taxon>Pseudomonadota</taxon>
        <taxon>Alphaproteobacteria</taxon>
        <taxon>Rhodospirillales</taxon>
        <taxon>Thalassospiraceae</taxon>
        <taxon>Thalassospira</taxon>
    </lineage>
</organism>
<dbReference type="Proteomes" id="UP000252266">
    <property type="component" value="Unassembled WGS sequence"/>
</dbReference>
<accession>A0A367XIZ6</accession>
<evidence type="ECO:0000256" key="2">
    <source>
        <dbReference type="ARBA" id="ARBA00008072"/>
    </source>
</evidence>
<evidence type="ECO:0000259" key="7">
    <source>
        <dbReference type="Pfam" id="PF01408"/>
    </source>
</evidence>
<dbReference type="EMBL" id="JPWJ01000001">
    <property type="protein sequence ID" value="RCK53100.1"/>
    <property type="molecule type" value="Genomic_DNA"/>
</dbReference>
<keyword evidence="3" id="KW-0479">Metal-binding</keyword>
<dbReference type="GO" id="GO:0016491">
    <property type="term" value="F:oxidoreductase activity"/>
    <property type="evidence" value="ECO:0007669"/>
    <property type="project" value="UniProtKB-KW"/>
</dbReference>
<dbReference type="Gene3D" id="3.40.50.720">
    <property type="entry name" value="NAD(P)-binding Rossmann-like Domain"/>
    <property type="match status" value="2"/>
</dbReference>
<proteinExistence type="inferred from homology"/>
<dbReference type="InterPro" id="IPR000683">
    <property type="entry name" value="Gfo/Idh/MocA-like_OxRdtase_N"/>
</dbReference>
<dbReference type="AlphaFoldDB" id="A0A367XIZ6"/>
<evidence type="ECO:0000256" key="5">
    <source>
        <dbReference type="ARBA" id="ARBA00023002"/>
    </source>
</evidence>
<comment type="cofactor">
    <cofactor evidence="1">
        <name>Zn(2+)</name>
        <dbReference type="ChEBI" id="CHEBI:29105"/>
    </cofactor>
</comment>
<evidence type="ECO:0000313" key="8">
    <source>
        <dbReference type="EMBL" id="RCK53100.1"/>
    </source>
</evidence>
<evidence type="ECO:0000256" key="1">
    <source>
        <dbReference type="ARBA" id="ARBA00001947"/>
    </source>
</evidence>
<name>A0A367XIZ6_9PROT</name>
<keyword evidence="5" id="KW-0560">Oxidoreductase</keyword>
<dbReference type="Pfam" id="PF00107">
    <property type="entry name" value="ADH_zinc_N"/>
    <property type="match status" value="1"/>
</dbReference>
<reference evidence="8 9" key="1">
    <citation type="submission" date="2014-07" db="EMBL/GenBank/DDBJ databases">
        <title>Draft genome sequence of Thalassospira xiamenensis IB13.</title>
        <authorList>
            <person name="Lai Q."/>
            <person name="Shao Z."/>
        </authorList>
    </citation>
    <scope>NUCLEOTIDE SEQUENCE [LARGE SCALE GENOMIC DNA]</scope>
    <source>
        <strain evidence="8 9">IB13</strain>
    </source>
</reference>
<gene>
    <name evidence="8" type="ORF">TH44_02500</name>
</gene>
<dbReference type="SUPFAM" id="SSF55347">
    <property type="entry name" value="Glyceraldehyde-3-phosphate dehydrogenase-like, C-terminal domain"/>
    <property type="match status" value="1"/>
</dbReference>
<dbReference type="SUPFAM" id="SSF50129">
    <property type="entry name" value="GroES-like"/>
    <property type="match status" value="1"/>
</dbReference>
<dbReference type="InterPro" id="IPR036291">
    <property type="entry name" value="NAD(P)-bd_dom_sf"/>
</dbReference>
<evidence type="ECO:0000256" key="4">
    <source>
        <dbReference type="ARBA" id="ARBA00022833"/>
    </source>
</evidence>
<dbReference type="GO" id="GO:0000166">
    <property type="term" value="F:nucleotide binding"/>
    <property type="evidence" value="ECO:0007669"/>
    <property type="project" value="InterPro"/>
</dbReference>
<comment type="similarity">
    <text evidence="2">Belongs to the zinc-containing alcohol dehydrogenase family.</text>
</comment>
<feature type="domain" description="Gfo/Idh/MocA-like oxidoreductase N-terminal" evidence="7">
    <location>
        <begin position="393"/>
        <end position="506"/>
    </location>
</feature>
<evidence type="ECO:0000313" key="9">
    <source>
        <dbReference type="Proteomes" id="UP000252266"/>
    </source>
</evidence>
<sequence length="713" mass="78108">MKQVMIKAGSAVVEEVPAPKVSSKNVLVKVTHSCISVGTEMAGVKMSGLPLYQRALKQPENVKRVLEMVAEQGVKRTYGRVMGKLSAGSATGYSAAGVVVELGDDVEGIAVGDRVACAGAGVANHAELIDVPVNLTVKIPDELSTNYASTVTLGAIAMQGVRRAQPTLGETIVVVGLGVLGQLTAQMLTANGCKVIGIELDPERIRLALENGMDIGISPASENYVERVLKYTEGLGADAAIITAATSSDEVISMAMQSCRKKGRVILVGDVGLNLKRADFYKKELDFLISTSYGPGRYDPYYEEEGQDYPISYVRWTENRNMQAYIDLLAKKKICLENLCAGLFKIDEAARAYDSLRSDENKPLVVLLEYPEREGVRKRRVELNVAVPKNKKINLALAGASSFAQGVHLPNMVKLRDSYRLRAVMSRTGANALAVAKQYEADYCTSDYAELLSDEQIDLVMIATRHDLHGPMVLSALQAGKNVFVEKPLSLKEEEVDEIENFYKREPNPPLLMVGFNRRFSPAMQAIDTILQSRTTPIIANYTMNAGYIPLDHWVHGPEGGGRNIGEACHIYDLFNFLVGGVGVESINAESIIPSTKQWVRNDNFVVTIKYVDGSLCTLTYTALGDKSFPKERLDIFCDGKVIVMDDYKNVTVHGSKQKGWSSQTARKGQIEELDLLAKTMLAGGKWPVCLEEQLLASRISFEVERRIYGKSK</sequence>
<dbReference type="RefSeq" id="WP_062961085.1">
    <property type="nucleotide sequence ID" value="NZ_JALLPZ010000002.1"/>
</dbReference>
<dbReference type="PANTHER" id="PTHR43350:SF19">
    <property type="entry name" value="D-GULOSIDE 3-DEHYDROGENASE"/>
    <property type="match status" value="1"/>
</dbReference>
<dbReference type="InterPro" id="IPR013149">
    <property type="entry name" value="ADH-like_C"/>
</dbReference>
<evidence type="ECO:0000256" key="3">
    <source>
        <dbReference type="ARBA" id="ARBA00022723"/>
    </source>
</evidence>
<comment type="caution">
    <text evidence="8">The sequence shown here is derived from an EMBL/GenBank/DDBJ whole genome shotgun (WGS) entry which is preliminary data.</text>
</comment>
<evidence type="ECO:0000259" key="6">
    <source>
        <dbReference type="Pfam" id="PF00107"/>
    </source>
</evidence>
<feature type="domain" description="Alcohol dehydrogenase-like C-terminal" evidence="6">
    <location>
        <begin position="180"/>
        <end position="299"/>
    </location>
</feature>
<dbReference type="GO" id="GO:0046872">
    <property type="term" value="F:metal ion binding"/>
    <property type="evidence" value="ECO:0007669"/>
    <property type="project" value="UniProtKB-KW"/>
</dbReference>
<dbReference type="Gene3D" id="3.30.360.10">
    <property type="entry name" value="Dihydrodipicolinate Reductase, domain 2"/>
    <property type="match status" value="1"/>
</dbReference>
<dbReference type="SUPFAM" id="SSF51735">
    <property type="entry name" value="NAD(P)-binding Rossmann-fold domains"/>
    <property type="match status" value="2"/>
</dbReference>
<protein>
    <submittedName>
        <fullName evidence="8">Oxidoreductase</fullName>
    </submittedName>
</protein>